<dbReference type="OrthoDB" id="3353871at2759"/>
<evidence type="ECO:0000256" key="3">
    <source>
        <dbReference type="SAM" id="MobiDB-lite"/>
    </source>
</evidence>
<feature type="compositionally biased region" description="Pro residues" evidence="3">
    <location>
        <begin position="162"/>
        <end position="178"/>
    </location>
</feature>
<gene>
    <name evidence="5" type="ORF">P691DRAFT_789637</name>
</gene>
<dbReference type="Pfam" id="PF00035">
    <property type="entry name" value="dsrm"/>
    <property type="match status" value="1"/>
</dbReference>
<accession>A0A9P5XP50</accession>
<evidence type="ECO:0000313" key="6">
    <source>
        <dbReference type="Proteomes" id="UP000807342"/>
    </source>
</evidence>
<proteinExistence type="predicted"/>
<keyword evidence="1 2" id="KW-0694">RNA-binding</keyword>
<dbReference type="Gene3D" id="3.30.160.20">
    <property type="match status" value="1"/>
</dbReference>
<name>A0A9P5XP50_9AGAR</name>
<sequence length="288" mass="31904">MDPLPPLPPITDQDLVLAVYSHESLLTEHDNFGDPKSLASLGSYVLEQALSFHYLMKQPALSAQEIENQTHANYPNFLHLLHSYGLRKKILCYPEYSATIDTEEGATTIFHKYIGASFLQNGIGTVQEWVSRLVDPGSPVPNIPTGSHRLHQLGGFQRFQRQPPPPPAQPPPPPPPPSYSYSQGSIHIPPPPQSMPSNNSFQILAQFNMTAHQRGFAVTYPARSEGPHHTPTWHVQCCPVFLSFSGPVNGEPRGEGVGKNQKQAKELAARQAWIAMGWGHCKDDDKRI</sequence>
<dbReference type="Proteomes" id="UP000807342">
    <property type="component" value="Unassembled WGS sequence"/>
</dbReference>
<dbReference type="GO" id="GO:0004525">
    <property type="term" value="F:ribonuclease III activity"/>
    <property type="evidence" value="ECO:0007669"/>
    <property type="project" value="InterPro"/>
</dbReference>
<dbReference type="GO" id="GO:0003723">
    <property type="term" value="F:RNA binding"/>
    <property type="evidence" value="ECO:0007669"/>
    <property type="project" value="UniProtKB-UniRule"/>
</dbReference>
<evidence type="ECO:0000259" key="4">
    <source>
        <dbReference type="PROSITE" id="PS50137"/>
    </source>
</evidence>
<dbReference type="SUPFAM" id="SSF54768">
    <property type="entry name" value="dsRNA-binding domain-like"/>
    <property type="match status" value="1"/>
</dbReference>
<feature type="domain" description="DRBM" evidence="4">
    <location>
        <begin position="199"/>
        <end position="278"/>
    </location>
</feature>
<dbReference type="InterPro" id="IPR036389">
    <property type="entry name" value="RNase_III_sf"/>
</dbReference>
<dbReference type="PROSITE" id="PS50137">
    <property type="entry name" value="DS_RBD"/>
    <property type="match status" value="1"/>
</dbReference>
<dbReference type="SUPFAM" id="SSF69065">
    <property type="entry name" value="RNase III domain-like"/>
    <property type="match status" value="1"/>
</dbReference>
<dbReference type="Gene3D" id="1.10.1520.10">
    <property type="entry name" value="Ribonuclease III domain"/>
    <property type="match status" value="1"/>
</dbReference>
<dbReference type="EMBL" id="MU151056">
    <property type="protein sequence ID" value="KAF9454154.1"/>
    <property type="molecule type" value="Genomic_DNA"/>
</dbReference>
<dbReference type="GO" id="GO:0006396">
    <property type="term" value="P:RNA processing"/>
    <property type="evidence" value="ECO:0007669"/>
    <property type="project" value="InterPro"/>
</dbReference>
<protein>
    <recommendedName>
        <fullName evidence="4">DRBM domain-containing protein</fullName>
    </recommendedName>
</protein>
<comment type="caution">
    <text evidence="5">The sequence shown here is derived from an EMBL/GenBank/DDBJ whole genome shotgun (WGS) entry which is preliminary data.</text>
</comment>
<dbReference type="InterPro" id="IPR014720">
    <property type="entry name" value="dsRBD_dom"/>
</dbReference>
<dbReference type="AlphaFoldDB" id="A0A9P5XP50"/>
<evidence type="ECO:0000256" key="2">
    <source>
        <dbReference type="PROSITE-ProRule" id="PRU00266"/>
    </source>
</evidence>
<reference evidence="5" key="1">
    <citation type="submission" date="2020-11" db="EMBL/GenBank/DDBJ databases">
        <authorList>
            <consortium name="DOE Joint Genome Institute"/>
            <person name="Ahrendt S."/>
            <person name="Riley R."/>
            <person name="Andreopoulos W."/>
            <person name="Labutti K."/>
            <person name="Pangilinan J."/>
            <person name="Ruiz-Duenas F.J."/>
            <person name="Barrasa J.M."/>
            <person name="Sanchez-Garcia M."/>
            <person name="Camarero S."/>
            <person name="Miyauchi S."/>
            <person name="Serrano A."/>
            <person name="Linde D."/>
            <person name="Babiker R."/>
            <person name="Drula E."/>
            <person name="Ayuso-Fernandez I."/>
            <person name="Pacheco R."/>
            <person name="Padilla G."/>
            <person name="Ferreira P."/>
            <person name="Barriuso J."/>
            <person name="Kellner H."/>
            <person name="Castanera R."/>
            <person name="Alfaro M."/>
            <person name="Ramirez L."/>
            <person name="Pisabarro A.G."/>
            <person name="Kuo A."/>
            <person name="Tritt A."/>
            <person name="Lipzen A."/>
            <person name="He G."/>
            <person name="Yan M."/>
            <person name="Ng V."/>
            <person name="Cullen D."/>
            <person name="Martin F."/>
            <person name="Rosso M.-N."/>
            <person name="Henrissat B."/>
            <person name="Hibbett D."/>
            <person name="Martinez A.T."/>
            <person name="Grigoriev I.V."/>
        </authorList>
    </citation>
    <scope>NUCLEOTIDE SEQUENCE</scope>
    <source>
        <strain evidence="5">MF-IS2</strain>
    </source>
</reference>
<feature type="region of interest" description="Disordered" evidence="3">
    <location>
        <begin position="157"/>
        <end position="199"/>
    </location>
</feature>
<keyword evidence="6" id="KW-1185">Reference proteome</keyword>
<dbReference type="SMART" id="SM00358">
    <property type="entry name" value="DSRM"/>
    <property type="match status" value="1"/>
</dbReference>
<evidence type="ECO:0000313" key="5">
    <source>
        <dbReference type="EMBL" id="KAF9454154.1"/>
    </source>
</evidence>
<organism evidence="5 6">
    <name type="scientific">Macrolepiota fuliginosa MF-IS2</name>
    <dbReference type="NCBI Taxonomy" id="1400762"/>
    <lineage>
        <taxon>Eukaryota</taxon>
        <taxon>Fungi</taxon>
        <taxon>Dikarya</taxon>
        <taxon>Basidiomycota</taxon>
        <taxon>Agaricomycotina</taxon>
        <taxon>Agaricomycetes</taxon>
        <taxon>Agaricomycetidae</taxon>
        <taxon>Agaricales</taxon>
        <taxon>Agaricineae</taxon>
        <taxon>Agaricaceae</taxon>
        <taxon>Macrolepiota</taxon>
    </lineage>
</organism>
<evidence type="ECO:0000256" key="1">
    <source>
        <dbReference type="ARBA" id="ARBA00022884"/>
    </source>
</evidence>